<evidence type="ECO:0000256" key="6">
    <source>
        <dbReference type="SAM" id="Phobius"/>
    </source>
</evidence>
<dbReference type="EMBL" id="BRVP01000006">
    <property type="protein sequence ID" value="GLB52114.1"/>
    <property type="molecule type" value="Genomic_DNA"/>
</dbReference>
<proteinExistence type="predicted"/>
<dbReference type="GO" id="GO:0016020">
    <property type="term" value="C:membrane"/>
    <property type="evidence" value="ECO:0007669"/>
    <property type="project" value="UniProtKB-SubCell"/>
</dbReference>
<keyword evidence="2 6" id="KW-0812">Transmembrane</keyword>
<dbReference type="PRINTS" id="PR01490">
    <property type="entry name" value="RTXTOXIND"/>
</dbReference>
<gene>
    <name evidence="9" type="ORF">NBRC110019_11530</name>
</gene>
<feature type="coiled-coil region" evidence="5">
    <location>
        <begin position="81"/>
        <end position="108"/>
    </location>
</feature>
<comment type="subcellular location">
    <subcellularLocation>
        <location evidence="1">Membrane</location>
        <topology evidence="1">Single-pass membrane protein</topology>
    </subcellularLocation>
</comment>
<evidence type="ECO:0000313" key="9">
    <source>
        <dbReference type="EMBL" id="GLB52114.1"/>
    </source>
</evidence>
<dbReference type="InterPro" id="IPR058792">
    <property type="entry name" value="Beta-barrel_RND_2"/>
</dbReference>
<feature type="domain" description="CusB-like beta-barrel" evidence="8">
    <location>
        <begin position="264"/>
        <end position="306"/>
    </location>
</feature>
<dbReference type="AlphaFoldDB" id="A0A9W6EU42"/>
<evidence type="ECO:0000313" key="10">
    <source>
        <dbReference type="Proteomes" id="UP001143545"/>
    </source>
</evidence>
<keyword evidence="4 6" id="KW-0472">Membrane</keyword>
<protein>
    <submittedName>
        <fullName evidence="9">Secretion protein HlyD</fullName>
    </submittedName>
</protein>
<dbReference type="Gene3D" id="2.40.50.100">
    <property type="match status" value="1"/>
</dbReference>
<feature type="coiled-coil region" evidence="5">
    <location>
        <begin position="154"/>
        <end position="188"/>
    </location>
</feature>
<feature type="transmembrane region" description="Helical" evidence="6">
    <location>
        <begin position="12"/>
        <end position="31"/>
    </location>
</feature>
<keyword evidence="10" id="KW-1185">Reference proteome</keyword>
<dbReference type="Pfam" id="PF25917">
    <property type="entry name" value="BSH_RND"/>
    <property type="match status" value="1"/>
</dbReference>
<dbReference type="PANTHER" id="PTHR30386:SF26">
    <property type="entry name" value="TRANSPORT PROTEIN COMB"/>
    <property type="match status" value="1"/>
</dbReference>
<evidence type="ECO:0000256" key="4">
    <source>
        <dbReference type="ARBA" id="ARBA00023136"/>
    </source>
</evidence>
<evidence type="ECO:0000256" key="5">
    <source>
        <dbReference type="SAM" id="Coils"/>
    </source>
</evidence>
<evidence type="ECO:0000256" key="1">
    <source>
        <dbReference type="ARBA" id="ARBA00004167"/>
    </source>
</evidence>
<organism evidence="9 10">
    <name type="scientific">Neptunitalea chrysea</name>
    <dbReference type="NCBI Taxonomy" id="1647581"/>
    <lineage>
        <taxon>Bacteria</taxon>
        <taxon>Pseudomonadati</taxon>
        <taxon>Bacteroidota</taxon>
        <taxon>Flavobacteriia</taxon>
        <taxon>Flavobacteriales</taxon>
        <taxon>Flavobacteriaceae</taxon>
        <taxon>Neptunitalea</taxon>
    </lineage>
</organism>
<sequence length="360" mass="39534">MEQKKKTNKKFIIIISVMVFIGLVYGGYTIINGMAHETTDDAQIEANMNPIIPRVAGYIQKVYVTDNQKVFKGDTLFVIQDDDYEVQVAQARANLAAAESQLLVAEASINASNAGVQTSTAQVNSAQGNIESAKIRLWRATNDYERYKDLYEKKSITKQQFEQADADKQEAEKALEVLQNQQKASSSQRYAAVTNSDIAQKKVAVAQANVESATAQLNAAILNRNYTIVTAPIEGQLSAVELQPGQFVSPGQALFYLVNTTDKWVVANFKETQLEKLEVGQTVTIEVDAFPKETFMAKVTAFSPATGAKFSLLPPNNATGNFVKTIQRLPVKISFTSENNNAKLAKLRAGMNVVVDVHLK</sequence>
<comment type="caution">
    <text evidence="9">The sequence shown here is derived from an EMBL/GenBank/DDBJ whole genome shotgun (WGS) entry which is preliminary data.</text>
</comment>
<dbReference type="InterPro" id="IPR050739">
    <property type="entry name" value="MFP"/>
</dbReference>
<dbReference type="GO" id="GO:0055085">
    <property type="term" value="P:transmembrane transport"/>
    <property type="evidence" value="ECO:0007669"/>
    <property type="project" value="InterPro"/>
</dbReference>
<evidence type="ECO:0000259" key="7">
    <source>
        <dbReference type="Pfam" id="PF25917"/>
    </source>
</evidence>
<keyword evidence="5" id="KW-0175">Coiled coil</keyword>
<reference evidence="9" key="1">
    <citation type="submission" date="2022-07" db="EMBL/GenBank/DDBJ databases">
        <title>Taxonomy of Novel Oxalotrophic and Methylotrophic Bacteria.</title>
        <authorList>
            <person name="Sahin N."/>
            <person name="Tani A."/>
        </authorList>
    </citation>
    <scope>NUCLEOTIDE SEQUENCE</scope>
    <source>
        <strain evidence="9">AM327</strain>
    </source>
</reference>
<evidence type="ECO:0000256" key="2">
    <source>
        <dbReference type="ARBA" id="ARBA00022692"/>
    </source>
</evidence>
<accession>A0A9W6EU42</accession>
<dbReference type="Proteomes" id="UP001143545">
    <property type="component" value="Unassembled WGS sequence"/>
</dbReference>
<dbReference type="Gene3D" id="1.10.287.470">
    <property type="entry name" value="Helix hairpin bin"/>
    <property type="match status" value="2"/>
</dbReference>
<dbReference type="InterPro" id="IPR058625">
    <property type="entry name" value="MdtA-like_BSH"/>
</dbReference>
<dbReference type="Gene3D" id="2.40.30.170">
    <property type="match status" value="1"/>
</dbReference>
<dbReference type="Pfam" id="PF25954">
    <property type="entry name" value="Beta-barrel_RND_2"/>
    <property type="match status" value="1"/>
</dbReference>
<keyword evidence="3 6" id="KW-1133">Transmembrane helix</keyword>
<evidence type="ECO:0000256" key="3">
    <source>
        <dbReference type="ARBA" id="ARBA00022989"/>
    </source>
</evidence>
<dbReference type="SUPFAM" id="SSF111369">
    <property type="entry name" value="HlyD-like secretion proteins"/>
    <property type="match status" value="2"/>
</dbReference>
<dbReference type="PANTHER" id="PTHR30386">
    <property type="entry name" value="MEMBRANE FUSION SUBUNIT OF EMRAB-TOLC MULTIDRUG EFFLUX PUMP"/>
    <property type="match status" value="1"/>
</dbReference>
<feature type="domain" description="Multidrug resistance protein MdtA-like barrel-sandwich hybrid" evidence="7">
    <location>
        <begin position="51"/>
        <end position="258"/>
    </location>
</feature>
<dbReference type="RefSeq" id="WP_281753202.1">
    <property type="nucleotide sequence ID" value="NZ_BRVP01000006.1"/>
</dbReference>
<evidence type="ECO:0000259" key="8">
    <source>
        <dbReference type="Pfam" id="PF25954"/>
    </source>
</evidence>
<name>A0A9W6EU42_9FLAO</name>